<reference evidence="1 2" key="1">
    <citation type="journal article" date="2018" name="Aquat. Microb. Ecol.">
        <title>Gammaproteobacterial methanotrophs dominate.</title>
        <authorList>
            <person name="Rissanen A.J."/>
            <person name="Saarenheimo J."/>
            <person name="Tiirola M."/>
            <person name="Peura S."/>
            <person name="Aalto S.L."/>
            <person name="Karvinen A."/>
            <person name="Nykanen H."/>
        </authorList>
    </citation>
    <scope>NUCLEOTIDE SEQUENCE [LARGE SCALE GENOMIC DNA]</scope>
    <source>
        <strain evidence="1">AMbin10</strain>
    </source>
</reference>
<comment type="caution">
    <text evidence="1">The sequence shown here is derived from an EMBL/GenBank/DDBJ whole genome shotgun (WGS) entry which is preliminary data.</text>
</comment>
<evidence type="ECO:0000313" key="2">
    <source>
        <dbReference type="Proteomes" id="UP000249396"/>
    </source>
</evidence>
<sequence length="71" mass="7592">MKLSYDIETDSLYIHLSETPSADSDEVADGIVLDFSASGALVGIDVQHASERADIQSVILPNLPLQHLKAA</sequence>
<evidence type="ECO:0008006" key="3">
    <source>
        <dbReference type="Google" id="ProtNLM"/>
    </source>
</evidence>
<dbReference type="PANTHER" id="PTHR37029">
    <property type="entry name" value="SSR1768 PROTEIN"/>
    <property type="match status" value="1"/>
</dbReference>
<proteinExistence type="predicted"/>
<gene>
    <name evidence="1" type="ORF">DM484_09655</name>
</gene>
<dbReference type="EMBL" id="QJPH01000279">
    <property type="protein sequence ID" value="PZN80657.1"/>
    <property type="molecule type" value="Genomic_DNA"/>
</dbReference>
<protein>
    <recommendedName>
        <fullName evidence="3">DUF2283 domain-containing protein</fullName>
    </recommendedName>
</protein>
<dbReference type="PANTHER" id="PTHR37029:SF1">
    <property type="entry name" value="SSR1768 PROTEIN"/>
    <property type="match status" value="1"/>
</dbReference>
<accession>A0A2W4TD34</accession>
<dbReference type="Proteomes" id="UP000249396">
    <property type="component" value="Unassembled WGS sequence"/>
</dbReference>
<name>A0A2W4TD34_9GAMM</name>
<dbReference type="Pfam" id="PF10049">
    <property type="entry name" value="DUF2283"/>
    <property type="match status" value="1"/>
</dbReference>
<evidence type="ECO:0000313" key="1">
    <source>
        <dbReference type="EMBL" id="PZN80657.1"/>
    </source>
</evidence>
<dbReference type="AlphaFoldDB" id="A0A2W4TD34"/>
<organism evidence="1 2">
    <name type="scientific">Candidatus Methylumidiphilus alinenensis</name>
    <dbReference type="NCBI Taxonomy" id="2202197"/>
    <lineage>
        <taxon>Bacteria</taxon>
        <taxon>Pseudomonadati</taxon>
        <taxon>Pseudomonadota</taxon>
        <taxon>Gammaproteobacteria</taxon>
        <taxon>Methylococcales</taxon>
        <taxon>Candidatus Methylumidiphilus</taxon>
    </lineage>
</organism>
<dbReference type="InterPro" id="IPR019270">
    <property type="entry name" value="DUF2283"/>
</dbReference>